<dbReference type="Proteomes" id="UP000005178">
    <property type="component" value="Unassembled WGS sequence"/>
</dbReference>
<accession>B1C944</accession>
<proteinExistence type="predicted"/>
<dbReference type="Pfam" id="PF10728">
    <property type="entry name" value="DUF2520"/>
    <property type="match status" value="1"/>
</dbReference>
<organism evidence="3 4">
    <name type="scientific">Anaerofustis stercorihominis DSM 17244</name>
    <dbReference type="NCBI Taxonomy" id="445971"/>
    <lineage>
        <taxon>Bacteria</taxon>
        <taxon>Bacillati</taxon>
        <taxon>Bacillota</taxon>
        <taxon>Clostridia</taxon>
        <taxon>Eubacteriales</taxon>
        <taxon>Eubacteriaceae</taxon>
        <taxon>Anaerofustis</taxon>
    </lineage>
</organism>
<comment type="caution">
    <text evidence="3">The sequence shown here is derived from an EMBL/GenBank/DDBJ whole genome shotgun (WGS) entry which is preliminary data.</text>
</comment>
<dbReference type="InterPro" id="IPR008927">
    <property type="entry name" value="6-PGluconate_DH-like_C_sf"/>
</dbReference>
<feature type="domain" description="DUF2520" evidence="2">
    <location>
        <begin position="141"/>
        <end position="263"/>
    </location>
</feature>
<dbReference type="Gene3D" id="3.40.50.720">
    <property type="entry name" value="NAD(P)-binding Rossmann-like Domain"/>
    <property type="match status" value="1"/>
</dbReference>
<evidence type="ECO:0000313" key="3">
    <source>
        <dbReference type="EMBL" id="EDS72208.1"/>
    </source>
</evidence>
<keyword evidence="4" id="KW-1185">Reference proteome</keyword>
<evidence type="ECO:0000259" key="2">
    <source>
        <dbReference type="Pfam" id="PF10728"/>
    </source>
</evidence>
<dbReference type="STRING" id="445971.ANASTE_01918"/>
<dbReference type="InterPro" id="IPR037108">
    <property type="entry name" value="TM1727-like_C_sf"/>
</dbReference>
<dbReference type="EMBL" id="ABIL02000006">
    <property type="protein sequence ID" value="EDS72208.1"/>
    <property type="molecule type" value="Genomic_DNA"/>
</dbReference>
<dbReference type="SUPFAM" id="SSF48179">
    <property type="entry name" value="6-phosphogluconate dehydrogenase C-terminal domain-like"/>
    <property type="match status" value="1"/>
</dbReference>
<dbReference type="PANTHER" id="PTHR40459:SF1">
    <property type="entry name" value="CONSERVED HYPOTHETICAL ALANINE AND LEUCINE RICH PROTEIN"/>
    <property type="match status" value="1"/>
</dbReference>
<evidence type="ECO:0008006" key="5">
    <source>
        <dbReference type="Google" id="ProtNLM"/>
    </source>
</evidence>
<dbReference type="HOGENOM" id="CLU_055635_1_0_9"/>
<dbReference type="Pfam" id="PF10727">
    <property type="entry name" value="Rossmann-like"/>
    <property type="match status" value="1"/>
</dbReference>
<gene>
    <name evidence="3" type="ORF">ANASTE_01918</name>
</gene>
<dbReference type="InterPro" id="IPR036291">
    <property type="entry name" value="NAD(P)-bd_dom_sf"/>
</dbReference>
<dbReference type="InterPro" id="IPR019665">
    <property type="entry name" value="OxRdtase/DH_put_Rossmann_dom"/>
</dbReference>
<evidence type="ECO:0000259" key="1">
    <source>
        <dbReference type="Pfam" id="PF10727"/>
    </source>
</evidence>
<dbReference type="SUPFAM" id="SSF51735">
    <property type="entry name" value="NAD(P)-binding Rossmann-fold domains"/>
    <property type="match status" value="1"/>
</dbReference>
<dbReference type="InterPro" id="IPR018931">
    <property type="entry name" value="DUF2520"/>
</dbReference>
<dbReference type="Gene3D" id="1.10.1040.20">
    <property type="entry name" value="ProC-like, C-terminal domain"/>
    <property type="match status" value="1"/>
</dbReference>
<feature type="domain" description="Putative oxidoreductase/dehydrogenase Rossmann-like" evidence="1">
    <location>
        <begin position="8"/>
        <end position="122"/>
    </location>
</feature>
<protein>
    <recommendedName>
        <fullName evidence="5">DUF2520 domain-containing protein</fullName>
    </recommendedName>
</protein>
<name>B1C944_9FIRM</name>
<dbReference type="AlphaFoldDB" id="B1C944"/>
<evidence type="ECO:0000313" key="4">
    <source>
        <dbReference type="Proteomes" id="UP000005178"/>
    </source>
</evidence>
<sequence>MASPKEGDRMKIGFIGAGKVGVSLGKYFKLHKKNVLGYYSKNPDSAREAVKFTNTDCFSTLYDILNSCDALFLTVPDKDIGEVWESLKDFDIQNKIFCHCSGALSSAVFQKGDREVFGYSIHPMYAFNDKYTSYKDISSAYFTIEGNEKYLDLFKCFFESMGNPVKIISKDNKSKYHASCVYVSNLVIALVDRGADLLTESGFDKKEAIDALMPLFMNNANNIYERGIVDSLTGPIERNDITTVMKHLDVLNNEAKDIYKSLSLGLTDIAGIKNKENDYGNMKKLLKEE</sequence>
<reference evidence="3" key="2">
    <citation type="submission" date="2013-08" db="EMBL/GenBank/DDBJ databases">
        <title>Draft genome sequence of Anaerofustis stercorihominis (DSM 17244).</title>
        <authorList>
            <person name="Sudarsanam P."/>
            <person name="Ley R."/>
            <person name="Guruge J."/>
            <person name="Turnbaugh P.J."/>
            <person name="Mahowald M."/>
            <person name="Liep D."/>
            <person name="Gordon J."/>
        </authorList>
    </citation>
    <scope>NUCLEOTIDE SEQUENCE</scope>
    <source>
        <strain evidence="3">DSM 17244</strain>
    </source>
</reference>
<reference evidence="3" key="1">
    <citation type="submission" date="2008-01" db="EMBL/GenBank/DDBJ databases">
        <authorList>
            <person name="Fulton L."/>
            <person name="Clifton S."/>
            <person name="Fulton B."/>
            <person name="Xu J."/>
            <person name="Minx P."/>
            <person name="Pepin K.H."/>
            <person name="Johnson M."/>
            <person name="Thiruvilangam P."/>
            <person name="Bhonagiri V."/>
            <person name="Nash W.E."/>
            <person name="Mardis E.R."/>
            <person name="Wilson R.K."/>
        </authorList>
    </citation>
    <scope>NUCLEOTIDE SEQUENCE [LARGE SCALE GENOMIC DNA]</scope>
    <source>
        <strain evidence="3">DSM 17244</strain>
    </source>
</reference>
<dbReference type="PANTHER" id="PTHR40459">
    <property type="entry name" value="CONSERVED HYPOTHETICAL ALANINE AND LEUCINE RICH PROTEIN"/>
    <property type="match status" value="1"/>
</dbReference>
<dbReference type="eggNOG" id="COG5495">
    <property type="taxonomic scope" value="Bacteria"/>
</dbReference>